<evidence type="ECO:0000313" key="1">
    <source>
        <dbReference type="EMBL" id="GAC31017.1"/>
    </source>
</evidence>
<evidence type="ECO:0000313" key="2">
    <source>
        <dbReference type="Proteomes" id="UP000006322"/>
    </source>
</evidence>
<keyword evidence="2" id="KW-1185">Reference proteome</keyword>
<comment type="caution">
    <text evidence="1">The sequence shown here is derived from an EMBL/GenBank/DDBJ whole genome shotgun (WGS) entry which is preliminary data.</text>
</comment>
<name>K6ZL17_9ALTE</name>
<gene>
    <name evidence="1" type="ORF">GPLA_0096</name>
</gene>
<organism evidence="1 2">
    <name type="scientific">Paraglaciecola polaris LMG 21857</name>
    <dbReference type="NCBI Taxonomy" id="1129793"/>
    <lineage>
        <taxon>Bacteria</taxon>
        <taxon>Pseudomonadati</taxon>
        <taxon>Pseudomonadota</taxon>
        <taxon>Gammaproteobacteria</taxon>
        <taxon>Alteromonadales</taxon>
        <taxon>Alteromonadaceae</taxon>
        <taxon>Paraglaciecola</taxon>
    </lineage>
</organism>
<dbReference type="Proteomes" id="UP000006322">
    <property type="component" value="Unassembled WGS sequence"/>
</dbReference>
<protein>
    <submittedName>
        <fullName evidence="1">Uncharacterized protein</fullName>
    </submittedName>
</protein>
<reference evidence="2" key="1">
    <citation type="journal article" date="2014" name="Environ. Microbiol.">
        <title>Comparative genomics of the marine bacterial genus Glaciecola reveals the high degree of genomic diversity and genomic characteristic for cold adaptation.</title>
        <authorList>
            <person name="Qin Q.L."/>
            <person name="Xie B.B."/>
            <person name="Yu Y."/>
            <person name="Shu Y.L."/>
            <person name="Rong J.C."/>
            <person name="Zhang Y.J."/>
            <person name="Zhao D.L."/>
            <person name="Chen X.L."/>
            <person name="Zhang X.Y."/>
            <person name="Chen B."/>
            <person name="Zhou B.C."/>
            <person name="Zhang Y.Z."/>
        </authorList>
    </citation>
    <scope>NUCLEOTIDE SEQUENCE [LARGE SCALE GENOMIC DNA]</scope>
    <source>
        <strain evidence="2">LMG 21857</strain>
    </source>
</reference>
<dbReference type="EMBL" id="BAER01000006">
    <property type="protein sequence ID" value="GAC31017.1"/>
    <property type="molecule type" value="Genomic_DNA"/>
</dbReference>
<proteinExistence type="predicted"/>
<sequence length="44" mass="5018">MSNACHSTVNYIVSVVLSNNLALIKWSNTADKKIWRIFCSNVLY</sequence>
<dbReference type="AlphaFoldDB" id="K6ZL17"/>
<accession>K6ZL17</accession>